<accession>A0A8F5VQI3</accession>
<proteinExistence type="predicted"/>
<feature type="transmembrane region" description="Helical" evidence="8">
    <location>
        <begin position="96"/>
        <end position="119"/>
    </location>
</feature>
<dbReference type="Pfam" id="PF02518">
    <property type="entry name" value="HATPase_c"/>
    <property type="match status" value="1"/>
</dbReference>
<dbReference type="InterPro" id="IPR050351">
    <property type="entry name" value="BphY/WalK/GraS-like"/>
</dbReference>
<dbReference type="GO" id="GO:0000156">
    <property type="term" value="F:phosphorelay response regulator activity"/>
    <property type="evidence" value="ECO:0007669"/>
    <property type="project" value="TreeGrafter"/>
</dbReference>
<dbReference type="InterPro" id="IPR031621">
    <property type="entry name" value="HisKA_7TM"/>
</dbReference>
<evidence type="ECO:0000256" key="2">
    <source>
        <dbReference type="ARBA" id="ARBA00012438"/>
    </source>
</evidence>
<keyword evidence="8" id="KW-0812">Transmembrane</keyword>
<dbReference type="AlphaFoldDB" id="A0A8F5VQI3"/>
<sequence>MQFSLYAGLLLLSCLVSIALAGYASHRTSDKVMRAFLFLMLGVFLWSFTYLLEAVSTSIEYKLVWAVLSVTDLIVPVLFLNFVLQFSRLGNRIPPVALALLMIIPAISFLLAVTFPFHGLVWPEIYVVQSMLAGISLIYIHGAWYWVEIVYSFLLYFAAAGVLLHSVIRSPPVYAVQMWLIFVSSLFPFISSLLYALASPIFLGIDFTPISFTVTGLIFIYAITRYLLFDLIPVAHEQILIDMQEGVIVIDERDRIVEINPAAGTMLSLSMDVIGSHISVLSPFLPSCVTEGQDCSLPENQISHIGDRWIEFRVYPIQTDKSLAKGEGRILLCIDVTERELSKLDLQSRNEQLETMNLQLEHEVTERRAAEQSLRLVNKKLNLLTSITRHDILNWVTVVNGYSRMLEDSYPESDPAYLKKILQAGESIGEIISFTGVYEEMGSQAPQWISIDMIFVEPDITQLSSKISVTRDVSGLFVYADLMFSKVFYNLLDNSIRHGGGASQVRISGFHSGQNYCLVYEDNGCGIPDNEKELVFKQGHGKNTGLGLFLIREILDITGISIKECGVFGEGARFEILIPEGGFRIDISSSRQIG</sequence>
<dbReference type="InterPro" id="IPR005467">
    <property type="entry name" value="His_kinase_dom"/>
</dbReference>
<keyword evidence="4" id="KW-0547">Nucleotide-binding</keyword>
<evidence type="ECO:0000256" key="8">
    <source>
        <dbReference type="SAM" id="Phobius"/>
    </source>
</evidence>
<evidence type="ECO:0000259" key="9">
    <source>
        <dbReference type="PROSITE" id="PS50109"/>
    </source>
</evidence>
<dbReference type="CDD" id="cd00075">
    <property type="entry name" value="HATPase"/>
    <property type="match status" value="1"/>
</dbReference>
<feature type="transmembrane region" description="Helical" evidence="8">
    <location>
        <begin position="149"/>
        <end position="168"/>
    </location>
</feature>
<dbReference type="PANTHER" id="PTHR42878">
    <property type="entry name" value="TWO-COMPONENT HISTIDINE KINASE"/>
    <property type="match status" value="1"/>
</dbReference>
<comment type="catalytic activity">
    <reaction evidence="1">
        <text>ATP + protein L-histidine = ADP + protein N-phospho-L-histidine.</text>
        <dbReference type="EC" id="2.7.13.3"/>
    </reaction>
</comment>
<feature type="domain" description="Histidine kinase" evidence="9">
    <location>
        <begin position="484"/>
        <end position="582"/>
    </location>
</feature>
<feature type="transmembrane region" description="Helical" evidence="8">
    <location>
        <begin position="6"/>
        <end position="23"/>
    </location>
</feature>
<keyword evidence="5" id="KW-0418">Kinase</keyword>
<evidence type="ECO:0000313" key="11">
    <source>
        <dbReference type="Proteomes" id="UP000694228"/>
    </source>
</evidence>
<keyword evidence="8" id="KW-0472">Membrane</keyword>
<dbReference type="GO" id="GO:0007234">
    <property type="term" value="P:osmosensory signaling via phosphorelay pathway"/>
    <property type="evidence" value="ECO:0007669"/>
    <property type="project" value="TreeGrafter"/>
</dbReference>
<keyword evidence="7" id="KW-0902">Two-component regulatory system</keyword>
<dbReference type="PANTHER" id="PTHR42878:SF7">
    <property type="entry name" value="SENSOR HISTIDINE KINASE GLRK"/>
    <property type="match status" value="1"/>
</dbReference>
<keyword evidence="6" id="KW-0067">ATP-binding</keyword>
<feature type="transmembrane region" description="Helical" evidence="8">
    <location>
        <begin position="125"/>
        <end position="142"/>
    </location>
</feature>
<evidence type="ECO:0000256" key="3">
    <source>
        <dbReference type="ARBA" id="ARBA00022679"/>
    </source>
</evidence>
<reference evidence="10 11" key="1">
    <citation type="submission" date="2021-06" db="EMBL/GenBank/DDBJ databases">
        <title>Complete genome sequence of the secondary alcohol utilizing methanogen Methanospirillum hungatei strain GP1.</title>
        <authorList>
            <person name="Day L.A."/>
            <person name="Costa K.C."/>
        </authorList>
    </citation>
    <scope>NUCLEOTIDE SEQUENCE [LARGE SCALE GENOMIC DNA]</scope>
    <source>
        <strain evidence="10 11">GP1</strain>
    </source>
</reference>
<evidence type="ECO:0000256" key="5">
    <source>
        <dbReference type="ARBA" id="ARBA00022777"/>
    </source>
</evidence>
<dbReference type="Pfam" id="PF16927">
    <property type="entry name" value="HisKA_7TM"/>
    <property type="match status" value="1"/>
</dbReference>
<feature type="transmembrane region" description="Helical" evidence="8">
    <location>
        <begin position="64"/>
        <end position="84"/>
    </location>
</feature>
<dbReference type="EC" id="2.7.13.3" evidence="2"/>
<dbReference type="InterPro" id="IPR003594">
    <property type="entry name" value="HATPase_dom"/>
</dbReference>
<dbReference type="EMBL" id="CP077107">
    <property type="protein sequence ID" value="QXO96158.1"/>
    <property type="molecule type" value="Genomic_DNA"/>
</dbReference>
<feature type="transmembrane region" description="Helical" evidence="8">
    <location>
        <begin position="210"/>
        <end position="228"/>
    </location>
</feature>
<feature type="transmembrane region" description="Helical" evidence="8">
    <location>
        <begin position="35"/>
        <end position="52"/>
    </location>
</feature>
<dbReference type="PROSITE" id="PS50109">
    <property type="entry name" value="HIS_KIN"/>
    <property type="match status" value="1"/>
</dbReference>
<keyword evidence="8" id="KW-1133">Transmembrane helix</keyword>
<evidence type="ECO:0000256" key="1">
    <source>
        <dbReference type="ARBA" id="ARBA00000085"/>
    </source>
</evidence>
<gene>
    <name evidence="10" type="ORF">KSK55_07265</name>
</gene>
<evidence type="ECO:0000256" key="6">
    <source>
        <dbReference type="ARBA" id="ARBA00022840"/>
    </source>
</evidence>
<evidence type="ECO:0000256" key="4">
    <source>
        <dbReference type="ARBA" id="ARBA00022741"/>
    </source>
</evidence>
<keyword evidence="3" id="KW-0808">Transferase</keyword>
<organism evidence="10 11">
    <name type="scientific">Methanospirillum hungatei</name>
    <dbReference type="NCBI Taxonomy" id="2203"/>
    <lineage>
        <taxon>Archaea</taxon>
        <taxon>Methanobacteriati</taxon>
        <taxon>Methanobacteriota</taxon>
        <taxon>Stenosarchaea group</taxon>
        <taxon>Methanomicrobia</taxon>
        <taxon>Methanomicrobiales</taxon>
        <taxon>Methanospirillaceae</taxon>
        <taxon>Methanospirillum</taxon>
    </lineage>
</organism>
<dbReference type="OrthoDB" id="8127at2157"/>
<protein>
    <recommendedName>
        <fullName evidence="2">histidine kinase</fullName>
        <ecNumber evidence="2">2.7.13.3</ecNumber>
    </recommendedName>
</protein>
<dbReference type="SMART" id="SM00387">
    <property type="entry name" value="HATPase_c"/>
    <property type="match status" value="1"/>
</dbReference>
<dbReference type="GO" id="GO:0030295">
    <property type="term" value="F:protein kinase activator activity"/>
    <property type="evidence" value="ECO:0007669"/>
    <property type="project" value="TreeGrafter"/>
</dbReference>
<evidence type="ECO:0000256" key="7">
    <source>
        <dbReference type="ARBA" id="ARBA00023012"/>
    </source>
</evidence>
<name>A0A8F5VQI3_METHU</name>
<dbReference type="GO" id="GO:0004673">
    <property type="term" value="F:protein histidine kinase activity"/>
    <property type="evidence" value="ECO:0007669"/>
    <property type="project" value="UniProtKB-EC"/>
</dbReference>
<dbReference type="GO" id="GO:0005524">
    <property type="term" value="F:ATP binding"/>
    <property type="evidence" value="ECO:0007669"/>
    <property type="project" value="UniProtKB-KW"/>
</dbReference>
<feature type="transmembrane region" description="Helical" evidence="8">
    <location>
        <begin position="174"/>
        <end position="198"/>
    </location>
</feature>
<evidence type="ECO:0000313" key="10">
    <source>
        <dbReference type="EMBL" id="QXO96158.1"/>
    </source>
</evidence>
<dbReference type="Proteomes" id="UP000694228">
    <property type="component" value="Chromosome"/>
</dbReference>